<dbReference type="eggNOG" id="ENOG502QSPR">
    <property type="taxonomic scope" value="Eukaryota"/>
</dbReference>
<dbReference type="Proteomes" id="UP000018144">
    <property type="component" value="Unassembled WGS sequence"/>
</dbReference>
<evidence type="ECO:0000313" key="2">
    <source>
        <dbReference type="EMBL" id="CCX04292.1"/>
    </source>
</evidence>
<gene>
    <name evidence="2" type="ORF">PCON_01782</name>
</gene>
<sequence length="954" mass="109056">MIRIGTGRNLPLAVLRSPARCASHTASPSRLKCPPRSETAESPDDDRNDVRNNKAWGSSEKILGASKETASTEKPTEAVFYNTPGALKNTSKATTSTKSPPEEAFYNPRGTPRSLQGSSNERAGTGKRPQAVFYRPPGTRKKISQETWGTDNSRKSAFQKPPHGEMPKQKTGAMDDVFRQLVQESYPTKTSSADSTKLDTTETGGVFVMEDGGRLAKKKNYKIEKLFKGLVEELFEVENAQVGLPKVRRAAKITEALDTDPREERARFTESYLEYKPVNPEEIKAYLDTLFSTNLETKTIEQVRKSVEVKCGQFQEILPVVIKDALHSLRDSGTLSSEALNTMDDKIRQYETVPAIREKMILNIRRHFDKINTWTWPHVSKVKLQSNGKFRVDLKVDLDTAILLQCVGLIWADILHHAFMTLFQTLSIRIFKTQARRYEYFMGESKTEGTEGDEPHTIDSTRRRWQEKEMLLQHLRAAAEPTTRRNDGEESIMRVALTDSYLNLAVDRQQTILRFGVKSSPQTLSFAAILAALKYIGVPQKWLSFFQQYMEMTIRFAGDGIGARIHTCKNGLLVPGVVTTVLSEAVLFYMDYEVYKQTRTFLYRSENSIWFWDHDVETCVRVRDSVLKFADLTKLEIEENAAMCVNGTLDPRIPSNPIRCKYLELRPSGHVSIDQSMVNDYIAKVSKDLESRKEILSWIPTYNRHMKALVSNLTFPSKCFGEQHLKSVKTTLRGFHSELFPEHDGSVTSYLAAQIEEKFGVRTDDIPVGWYYWPSRLGGLHIYNPFIALNDIASRNEFERNPAHSLGELVKREKGMYVTAKYAWEVERQGNVKRPRGVQDESFMSFREYILLAHGRGTKKLVDTYEALLKVDTTLSYPKWIPEDRESYERLCEVMQSDDKLSDDKLPRLDPYWERVLAMYGPDMIRYFGWYPILGRNVRRKVEMRSASTTGYIG</sequence>
<protein>
    <submittedName>
        <fullName evidence="2">Uncharacterized protein</fullName>
    </submittedName>
</protein>
<dbReference type="EMBL" id="HF935197">
    <property type="protein sequence ID" value="CCX04292.1"/>
    <property type="molecule type" value="Genomic_DNA"/>
</dbReference>
<proteinExistence type="predicted"/>
<keyword evidence="3" id="KW-1185">Reference proteome</keyword>
<evidence type="ECO:0000256" key="1">
    <source>
        <dbReference type="SAM" id="MobiDB-lite"/>
    </source>
</evidence>
<feature type="compositionally biased region" description="Polar residues" evidence="1">
    <location>
        <begin position="113"/>
        <end position="122"/>
    </location>
</feature>
<dbReference type="STRING" id="1076935.U4KTY8"/>
<dbReference type="PANTHER" id="PTHR37015">
    <property type="entry name" value="REVERSE TRANSCRIPTASE DOMAIN-CONTAINING PROTEIN"/>
    <property type="match status" value="1"/>
</dbReference>
<dbReference type="OMA" id="ANCFGRE"/>
<evidence type="ECO:0000313" key="3">
    <source>
        <dbReference type="Proteomes" id="UP000018144"/>
    </source>
</evidence>
<feature type="compositionally biased region" description="Low complexity" evidence="1">
    <location>
        <begin position="88"/>
        <end position="99"/>
    </location>
</feature>
<dbReference type="PANTHER" id="PTHR37015:SF2">
    <property type="entry name" value="REVERSE TRANSCRIPTASE DOMAIN-CONTAINING PROTEIN"/>
    <property type="match status" value="1"/>
</dbReference>
<organism evidence="2 3">
    <name type="scientific">Pyronema omphalodes (strain CBS 100304)</name>
    <name type="common">Pyronema confluens</name>
    <dbReference type="NCBI Taxonomy" id="1076935"/>
    <lineage>
        <taxon>Eukaryota</taxon>
        <taxon>Fungi</taxon>
        <taxon>Dikarya</taxon>
        <taxon>Ascomycota</taxon>
        <taxon>Pezizomycotina</taxon>
        <taxon>Pezizomycetes</taxon>
        <taxon>Pezizales</taxon>
        <taxon>Pyronemataceae</taxon>
        <taxon>Pyronema</taxon>
    </lineage>
</organism>
<dbReference type="AlphaFoldDB" id="U4KTY8"/>
<reference evidence="2 3" key="1">
    <citation type="journal article" date="2013" name="PLoS Genet.">
        <title>The genome and development-dependent transcriptomes of Pyronema confluens: a window into fungal evolution.</title>
        <authorList>
            <person name="Traeger S."/>
            <person name="Altegoer F."/>
            <person name="Freitag M."/>
            <person name="Gabaldon T."/>
            <person name="Kempken F."/>
            <person name="Kumar A."/>
            <person name="Marcet-Houben M."/>
            <person name="Poggeler S."/>
            <person name="Stajich J.E."/>
            <person name="Nowrousian M."/>
        </authorList>
    </citation>
    <scope>NUCLEOTIDE SEQUENCE [LARGE SCALE GENOMIC DNA]</scope>
    <source>
        <strain evidence="3">CBS 100304</strain>
        <tissue evidence="2">Vegetative mycelium</tissue>
    </source>
</reference>
<dbReference type="OrthoDB" id="74545at2759"/>
<feature type="region of interest" description="Disordered" evidence="1">
    <location>
        <begin position="19"/>
        <end position="170"/>
    </location>
</feature>
<name>U4KTY8_PYROM</name>
<accession>U4KTY8</accession>